<dbReference type="Proteomes" id="UP000435357">
    <property type="component" value="Unassembled WGS sequence"/>
</dbReference>
<feature type="domain" description="S-adenosyl-l-methionine hydroxide adenosyltransferase C-terminal" evidence="4">
    <location>
        <begin position="168"/>
        <end position="254"/>
    </location>
</feature>
<evidence type="ECO:0000259" key="4">
    <source>
        <dbReference type="Pfam" id="PF20257"/>
    </source>
</evidence>
<dbReference type="Gene3D" id="3.40.50.10790">
    <property type="entry name" value="S-adenosyl-l-methionine hydroxide adenosyltransferase, N-terminal"/>
    <property type="match status" value="1"/>
</dbReference>
<keyword evidence="6" id="KW-1185">Reference proteome</keyword>
<accession>A0A6N6M7N6</accession>
<evidence type="ECO:0000313" key="5">
    <source>
        <dbReference type="EMBL" id="KAB1066090.1"/>
    </source>
</evidence>
<dbReference type="AlphaFoldDB" id="A0A6N6M7N6"/>
<dbReference type="EMBL" id="WACR01000001">
    <property type="protein sequence ID" value="KAB1066090.1"/>
    <property type="molecule type" value="Genomic_DNA"/>
</dbReference>
<evidence type="ECO:0000313" key="6">
    <source>
        <dbReference type="Proteomes" id="UP000435357"/>
    </source>
</evidence>
<dbReference type="PANTHER" id="PTHR35092">
    <property type="entry name" value="CHLORINASE MJ1651"/>
    <property type="match status" value="1"/>
</dbReference>
<comment type="similarity">
    <text evidence="2">Belongs to the SAM hydrolase / SAM-dependent halogenase family.</text>
</comment>
<dbReference type="Pfam" id="PF01887">
    <property type="entry name" value="SAM_HAT_N"/>
    <property type="match status" value="1"/>
</dbReference>
<keyword evidence="1" id="KW-0949">S-adenosyl-L-methionine</keyword>
<dbReference type="InterPro" id="IPR046470">
    <property type="entry name" value="SAM_HAT_C"/>
</dbReference>
<evidence type="ECO:0000256" key="2">
    <source>
        <dbReference type="ARBA" id="ARBA00024035"/>
    </source>
</evidence>
<dbReference type="Pfam" id="PF20257">
    <property type="entry name" value="SAM_HAT_C"/>
    <property type="match status" value="1"/>
</dbReference>
<evidence type="ECO:0000259" key="3">
    <source>
        <dbReference type="Pfam" id="PF01887"/>
    </source>
</evidence>
<sequence length="261" mass="29454">MHIITLTTDLGLKDYYVAAIKGSILKELPNARIVDVTHEIKKYNVPESAFVVRNVFNDFPEGSIHIIGVRSFESENNPHVAILYRGHFFLGCDNGMFSLIFDDKPDKIIKLQINKETEVSAFPTKEVFVKAATHLARGGTIEMLGNPVPELSQAVAFQPVIDQDYIRGNFQYIDSYGNLITNINQQLFNRVGQNRKFKISFRNPRFEVNEISRSYEDVLEGDILALFGSSGFLEICINAGSATRLLGLKLNETVSIEFYDH</sequence>
<dbReference type="RefSeq" id="WP_151166078.1">
    <property type="nucleotide sequence ID" value="NZ_WACR01000001.1"/>
</dbReference>
<dbReference type="Gene3D" id="2.40.30.90">
    <property type="entry name" value="Bacterial fluorinating enzyme like"/>
    <property type="match status" value="1"/>
</dbReference>
<organism evidence="5 6">
    <name type="scientific">Salibacter halophilus</name>
    <dbReference type="NCBI Taxonomy" id="1803916"/>
    <lineage>
        <taxon>Bacteria</taxon>
        <taxon>Pseudomonadati</taxon>
        <taxon>Bacteroidota</taxon>
        <taxon>Flavobacteriia</taxon>
        <taxon>Flavobacteriales</taxon>
        <taxon>Salibacteraceae</taxon>
        <taxon>Salibacter</taxon>
    </lineage>
</organism>
<dbReference type="InterPro" id="IPR023227">
    <property type="entry name" value="SAM_OH_AdoTrfase_C_sf"/>
</dbReference>
<dbReference type="InterPro" id="IPR046469">
    <property type="entry name" value="SAM_HAT_N"/>
</dbReference>
<dbReference type="SUPFAM" id="SSF102522">
    <property type="entry name" value="Bacterial fluorinating enzyme, N-terminal domain"/>
    <property type="match status" value="1"/>
</dbReference>
<dbReference type="InterPro" id="IPR023228">
    <property type="entry name" value="SAM_OH_AdoTrfase_N_sf"/>
</dbReference>
<comment type="caution">
    <text evidence="5">The sequence shown here is derived from an EMBL/GenBank/DDBJ whole genome shotgun (WGS) entry which is preliminary data.</text>
</comment>
<protein>
    <submittedName>
        <fullName evidence="5">SAM-dependent chlorinase/fluorinase</fullName>
    </submittedName>
</protein>
<proteinExistence type="inferred from homology"/>
<feature type="domain" description="S-adenosyl-l-methionine hydroxide adenosyltransferase N-terminal" evidence="3">
    <location>
        <begin position="4"/>
        <end position="145"/>
    </location>
</feature>
<gene>
    <name evidence="5" type="ORF">F3059_01065</name>
</gene>
<name>A0A6N6M7N6_9FLAO</name>
<reference evidence="5 6" key="1">
    <citation type="submission" date="2019-09" db="EMBL/GenBank/DDBJ databases">
        <title>Genomes of Cryomorphaceae.</title>
        <authorList>
            <person name="Bowman J.P."/>
        </authorList>
    </citation>
    <scope>NUCLEOTIDE SEQUENCE [LARGE SCALE GENOMIC DNA]</scope>
    <source>
        <strain evidence="5 6">KCTC 52047</strain>
    </source>
</reference>
<dbReference type="PIRSF" id="PIRSF006779">
    <property type="entry name" value="UCP006779"/>
    <property type="match status" value="1"/>
</dbReference>
<dbReference type="SUPFAM" id="SSF101852">
    <property type="entry name" value="Bacterial fluorinating enzyme, C-terminal domain"/>
    <property type="match status" value="1"/>
</dbReference>
<dbReference type="InterPro" id="IPR002747">
    <property type="entry name" value="SAM_OH_AdoTrfase"/>
</dbReference>
<evidence type="ECO:0000256" key="1">
    <source>
        <dbReference type="ARBA" id="ARBA00022691"/>
    </source>
</evidence>
<dbReference type="OrthoDB" id="9792195at2"/>
<dbReference type="PANTHER" id="PTHR35092:SF1">
    <property type="entry name" value="CHLORINASE MJ1651"/>
    <property type="match status" value="1"/>
</dbReference>